<accession>A0AC61RZQ6</accession>
<comment type="caution">
    <text evidence="1">The sequence shown here is derived from an EMBL/GenBank/DDBJ whole genome shotgun (WGS) entry which is preliminary data.</text>
</comment>
<dbReference type="Proteomes" id="UP000304953">
    <property type="component" value="Unassembled WGS sequence"/>
</dbReference>
<proteinExistence type="predicted"/>
<dbReference type="EMBL" id="SRYA01000006">
    <property type="protein sequence ID" value="TGY97532.1"/>
    <property type="molecule type" value="Genomic_DNA"/>
</dbReference>
<keyword evidence="2" id="KW-1185">Reference proteome</keyword>
<protein>
    <submittedName>
        <fullName evidence="1">DUF3846 domain-containing protein</fullName>
    </submittedName>
</protein>
<name>A0AC61RZQ6_9FIRM</name>
<organism evidence="1 2">
    <name type="scientific">Petralouisia muris</name>
    <dbReference type="NCBI Taxonomy" id="3032872"/>
    <lineage>
        <taxon>Bacteria</taxon>
        <taxon>Bacillati</taxon>
        <taxon>Bacillota</taxon>
        <taxon>Clostridia</taxon>
        <taxon>Lachnospirales</taxon>
        <taxon>Lachnospiraceae</taxon>
        <taxon>Petralouisia</taxon>
    </lineage>
</organism>
<evidence type="ECO:0000313" key="1">
    <source>
        <dbReference type="EMBL" id="TGY97532.1"/>
    </source>
</evidence>
<sequence>MNYDYEEQETGREENQTADGNKKGGMTVLVVEPLKPAYLKTISGDLKSLQKEVGGLIDATYPFEDRVAVVLNDRGKLDNLMPNRGLYDNDGNLYDIVAGRFLVVGLGEESFCSLNEEMATKYLEKYKAPEMAVCINGKLGMLPIPEEWTRGRDSVSKEPKNGRSQEKKIRKRSRADEGR</sequence>
<gene>
    <name evidence="1" type="ORF">E5329_03915</name>
</gene>
<evidence type="ECO:0000313" key="2">
    <source>
        <dbReference type="Proteomes" id="UP000304953"/>
    </source>
</evidence>
<reference evidence="1" key="1">
    <citation type="submission" date="2019-04" db="EMBL/GenBank/DDBJ databases">
        <title>Microbes associate with the intestines of laboratory mice.</title>
        <authorList>
            <person name="Navarre W."/>
            <person name="Wong E."/>
            <person name="Huang K."/>
            <person name="Tropini C."/>
            <person name="Ng K."/>
            <person name="Yu B."/>
        </authorList>
    </citation>
    <scope>NUCLEOTIDE SEQUENCE</scope>
    <source>
        <strain evidence="1">NM01_1-7b</strain>
    </source>
</reference>